<dbReference type="Pfam" id="PF12348">
    <property type="entry name" value="CLASP_N"/>
    <property type="match status" value="1"/>
</dbReference>
<feature type="region of interest" description="Disordered" evidence="1">
    <location>
        <begin position="383"/>
        <end position="409"/>
    </location>
</feature>
<dbReference type="AlphaFoldDB" id="A0AAD1XSM4"/>
<feature type="compositionally biased region" description="Polar residues" evidence="1">
    <location>
        <begin position="491"/>
        <end position="506"/>
    </location>
</feature>
<dbReference type="InterPro" id="IPR011989">
    <property type="entry name" value="ARM-like"/>
</dbReference>
<comment type="caution">
    <text evidence="3">The sequence shown here is derived from an EMBL/GenBank/DDBJ whole genome shotgun (WGS) entry which is preliminary data.</text>
</comment>
<dbReference type="Proteomes" id="UP001295684">
    <property type="component" value="Unassembled WGS sequence"/>
</dbReference>
<keyword evidence="4" id="KW-1185">Reference proteome</keyword>
<dbReference type="SUPFAM" id="SSF48371">
    <property type="entry name" value="ARM repeat"/>
    <property type="match status" value="1"/>
</dbReference>
<sequence length="921" mass="104441">MSVQNYSEKEESNSNQEKIGSGKGWQIKNIISILKDNKNDWIQRKECFRRIRVYCSQDPTTIQENILNLYEPISTQIQELRSAIVKECCNTILKICKCVPTYTHDSINKEMEILINKLMEPECLPKQLNSGNKTISSLIDECIRRFLSTNTCTKFIPCVSQILQTYKNPAVHCRMSEYLCIYLQTHPKSVIEDNLKLTNIVLELLLNDSDSKTRKNAKKAFELYKLGYNQNAEKIFNRLPSQIISSINKMSSVKSKKNRSRPVPSEFSKSQTIALSIRTSPKRKARRVSCRIIQPKDAISGEESSYYAMKRIQCNNSRPASRGRMKSPLVNKSRGNRYNILNLSKTSGISIKSPSRGKENILQCTQKILFSCGDDISTVSKRGRGLQRASSQARFSLKSHSRSSIRNRSLKPAVRSENLQENFSLLGYLSSLESISKSKVWSDRYEVCSNLIKTIKSQYTPSNPNNSSLQSSSKASSKLFQSPSSLVPKGSKSNSKPIPQSSKPLKQTTNKICTILLPLLSDSHSKIKQKSQNTTYILLLSLEKLQIDRNSLISALNLSKLVMKILNNLTDKKKEVQESALRLIDKLRKVFDKDLLVLTSVDVLPQMPHRGRIATFEFIASMVKKTRVLGRNRKAMSKVIKACLAYLDRNVKDNNFVGPILSIILCMRDLNLSETLRILSNSNLVPSEYESLVKICTKYAPDLLQEMSMFKAQKQTKIPKTTDSPLKAHKTCKPFYSPQNEKKSMKSNKIFSKTQNPENLAMLKNFSKNPTLLQPNSEPFTLKFTPEGYTSITLLNRVTKLKSIAKRHIKSHSQQRVEIDSNLTRNVKPQSNNLLIASKTVSQDFSNNFPRNIICSDSEKEYNAKNKKEIMKQKASTTASIRTIDLSSMKMANQVYTSKLPKIGTHSTFTSISHSSEVNYN</sequence>
<evidence type="ECO:0000313" key="4">
    <source>
        <dbReference type="Proteomes" id="UP001295684"/>
    </source>
</evidence>
<feature type="compositionally biased region" description="Basic residues" evidence="1">
    <location>
        <begin position="397"/>
        <end position="409"/>
    </location>
</feature>
<gene>
    <name evidence="3" type="ORF">ECRASSUSDP1_LOCUS19393</name>
</gene>
<protein>
    <recommendedName>
        <fullName evidence="2">CLASP N-terminal domain-containing protein</fullName>
    </recommendedName>
</protein>
<organism evidence="3 4">
    <name type="scientific">Euplotes crassus</name>
    <dbReference type="NCBI Taxonomy" id="5936"/>
    <lineage>
        <taxon>Eukaryota</taxon>
        <taxon>Sar</taxon>
        <taxon>Alveolata</taxon>
        <taxon>Ciliophora</taxon>
        <taxon>Intramacronucleata</taxon>
        <taxon>Spirotrichea</taxon>
        <taxon>Hypotrichia</taxon>
        <taxon>Euplotida</taxon>
        <taxon>Euplotidae</taxon>
        <taxon>Moneuplotes</taxon>
    </lineage>
</organism>
<evidence type="ECO:0000313" key="3">
    <source>
        <dbReference type="EMBL" id="CAI2378002.1"/>
    </source>
</evidence>
<feature type="region of interest" description="Disordered" evidence="1">
    <location>
        <begin position="480"/>
        <end position="506"/>
    </location>
</feature>
<reference evidence="3" key="1">
    <citation type="submission" date="2023-07" db="EMBL/GenBank/DDBJ databases">
        <authorList>
            <consortium name="AG Swart"/>
            <person name="Singh M."/>
            <person name="Singh A."/>
            <person name="Seah K."/>
            <person name="Emmerich C."/>
        </authorList>
    </citation>
    <scope>NUCLEOTIDE SEQUENCE</scope>
    <source>
        <strain evidence="3">DP1</strain>
    </source>
</reference>
<dbReference type="EMBL" id="CAMPGE010019683">
    <property type="protein sequence ID" value="CAI2378002.1"/>
    <property type="molecule type" value="Genomic_DNA"/>
</dbReference>
<proteinExistence type="predicted"/>
<dbReference type="InterPro" id="IPR016024">
    <property type="entry name" value="ARM-type_fold"/>
</dbReference>
<evidence type="ECO:0000256" key="1">
    <source>
        <dbReference type="SAM" id="MobiDB-lite"/>
    </source>
</evidence>
<feature type="region of interest" description="Disordered" evidence="1">
    <location>
        <begin position="1"/>
        <end position="20"/>
    </location>
</feature>
<dbReference type="InterPro" id="IPR024395">
    <property type="entry name" value="CLASP_N_dom"/>
</dbReference>
<name>A0AAD1XSM4_EUPCR</name>
<feature type="domain" description="CLASP N-terminal" evidence="2">
    <location>
        <begin position="27"/>
        <end position="247"/>
    </location>
</feature>
<evidence type="ECO:0000259" key="2">
    <source>
        <dbReference type="Pfam" id="PF12348"/>
    </source>
</evidence>
<dbReference type="Gene3D" id="1.25.10.10">
    <property type="entry name" value="Leucine-rich Repeat Variant"/>
    <property type="match status" value="2"/>
</dbReference>
<accession>A0AAD1XSM4</accession>